<feature type="compositionally biased region" description="Polar residues" evidence="12">
    <location>
        <begin position="178"/>
        <end position="203"/>
    </location>
</feature>
<dbReference type="GO" id="GO:0008270">
    <property type="term" value="F:zinc ion binding"/>
    <property type="evidence" value="ECO:0007669"/>
    <property type="project" value="UniProtKB-UniRule"/>
</dbReference>
<feature type="binding site" evidence="11">
    <location>
        <position position="32"/>
    </location>
    <ligand>
        <name>Zn(2+)</name>
        <dbReference type="ChEBI" id="CHEBI:29105"/>
    </ligand>
</feature>
<feature type="binding site" evidence="11">
    <location>
        <position position="29"/>
    </location>
    <ligand>
        <name>Zn(2+)</name>
        <dbReference type="ChEBI" id="CHEBI:29105"/>
    </ligand>
</feature>
<dbReference type="SUPFAM" id="SSF57716">
    <property type="entry name" value="Glucocorticoid receptor-like (DNA-binding domain)"/>
    <property type="match status" value="1"/>
</dbReference>
<evidence type="ECO:0000256" key="6">
    <source>
        <dbReference type="ARBA" id="ARBA00022833"/>
    </source>
</evidence>
<keyword evidence="4" id="KW-0677">Repeat</keyword>
<dbReference type="FunFam" id="3.30.160.60:FF:000446">
    <property type="entry name" value="Zinc finger protein"/>
    <property type="match status" value="1"/>
</dbReference>
<dbReference type="PANTHER" id="PTHR24399">
    <property type="entry name" value="ZINC FINGER AND BTB DOMAIN-CONTAINING"/>
    <property type="match status" value="1"/>
</dbReference>
<dbReference type="EMBL" id="GBHO01019226">
    <property type="protein sequence ID" value="JAG24378.1"/>
    <property type="molecule type" value="Transcribed_RNA"/>
</dbReference>
<evidence type="ECO:0000256" key="4">
    <source>
        <dbReference type="ARBA" id="ARBA00022737"/>
    </source>
</evidence>
<feature type="domain" description="C2H2-type" evidence="13">
    <location>
        <begin position="219"/>
        <end position="247"/>
    </location>
</feature>
<evidence type="ECO:0000256" key="5">
    <source>
        <dbReference type="ARBA" id="ARBA00022771"/>
    </source>
</evidence>
<feature type="domain" description="C2H2-type" evidence="13">
    <location>
        <begin position="304"/>
        <end position="331"/>
    </location>
</feature>
<reference evidence="19" key="3">
    <citation type="journal article" date="2016" name="Gigascience">
        <title>De novo construction of an expanded transcriptome assembly for the western tarnished plant bug, Lygus hesperus.</title>
        <authorList>
            <person name="Tassone E.E."/>
            <person name="Geib S.M."/>
            <person name="Hall B."/>
            <person name="Fabrick J.A."/>
            <person name="Brent C.S."/>
            <person name="Hull J.J."/>
        </authorList>
    </citation>
    <scope>NUCLEOTIDE SEQUENCE</scope>
</reference>
<keyword evidence="8" id="KW-0804">Transcription</keyword>
<feature type="binding site" evidence="11">
    <location>
        <position position="75"/>
    </location>
    <ligand>
        <name>Zn(2+)</name>
        <dbReference type="ChEBI" id="CHEBI:29105"/>
    </ligand>
</feature>
<reference evidence="15" key="1">
    <citation type="journal article" date="2014" name="PLoS ONE">
        <title>Transcriptome-Based Identification of ABC Transporters in the Western Tarnished Plant Bug Lygus hesperus.</title>
        <authorList>
            <person name="Hull J.J."/>
            <person name="Chaney K."/>
            <person name="Geib S.M."/>
            <person name="Fabrick J.A."/>
            <person name="Brent C.S."/>
            <person name="Walsh D."/>
            <person name="Lavine L.C."/>
        </authorList>
    </citation>
    <scope>NUCLEOTIDE SEQUENCE</scope>
</reference>
<dbReference type="FunFam" id="3.30.160.60:FF:002343">
    <property type="entry name" value="Zinc finger protein 33A"/>
    <property type="match status" value="1"/>
</dbReference>
<dbReference type="AlphaFoldDB" id="A0A0A9WIK4"/>
<evidence type="ECO:0000259" key="13">
    <source>
        <dbReference type="PROSITE" id="PS50157"/>
    </source>
</evidence>
<feature type="domain" description="C2H2-type" evidence="13">
    <location>
        <begin position="447"/>
        <end position="474"/>
    </location>
</feature>
<feature type="domain" description="C2H2-type" evidence="13">
    <location>
        <begin position="335"/>
        <end position="362"/>
    </location>
</feature>
<keyword evidence="6 11" id="KW-0862">Zinc</keyword>
<dbReference type="SUPFAM" id="SSF57667">
    <property type="entry name" value="beta-beta-alpha zinc fingers"/>
    <property type="match status" value="5"/>
</dbReference>
<feature type="domain" description="C2H2-type" evidence="13">
    <location>
        <begin position="276"/>
        <end position="303"/>
    </location>
</feature>
<keyword evidence="3 11" id="KW-0479">Metal-binding</keyword>
<dbReference type="FunFam" id="3.30.160.60:FF:000706">
    <property type="entry name" value="Zinc finger protein"/>
    <property type="match status" value="1"/>
</dbReference>
<feature type="region of interest" description="Disordered" evidence="12">
    <location>
        <begin position="178"/>
        <end position="205"/>
    </location>
</feature>
<dbReference type="InterPro" id="IPR036236">
    <property type="entry name" value="Znf_C2H2_sf"/>
</dbReference>
<evidence type="ECO:0000256" key="9">
    <source>
        <dbReference type="ARBA" id="ARBA00023242"/>
    </source>
</evidence>
<feature type="domain" description="C2H2-type" evidence="13">
    <location>
        <begin position="419"/>
        <end position="446"/>
    </location>
</feature>
<evidence type="ECO:0000313" key="17">
    <source>
        <dbReference type="EMBL" id="JAG24378.1"/>
    </source>
</evidence>
<comment type="subcellular location">
    <subcellularLocation>
        <location evidence="1">Nucleus</location>
    </subcellularLocation>
</comment>
<sequence length="568" mass="64770">MLFCEIRMDPTTSELKIVSFSTVFQQAVCRLCASKSQQTVNVFDKEVEPLDLINTINQCLQIKISVEDVLPKDVCLKCCEKLQEYFEFFTLCSHSQIQLVELCNTSSEAFLKTPDSKPSPTTESTVEVEGSVLALPPDISQKASLRTCKRKLRKPLKIVPLPHFEITDETNSESVSGININVTKPSSKSGRSTSAQETDGNCSDDTRITTKKAFQNYIWECTVCKENFNTLGALKSHHQDSHKRPADFKCTKCGKIYNRYRSFVRHVKLHNDPKRFTCETCGKKFSQKTVLQSHQTVHTEERPHVCPQCGKAFKQFSSLYLHSRSHLPEQAKPKFHCPVCKKMFSSKHTIENHSKIHTGEKNFSCDVCGKSFIAKGSLNYHLLSHDDAKNHTCSLCKKSFKTARLLAKHSTLHTGIKPHQCDVCGKQFRERSALKEHARIHTGEMPYVCEYCGKAFRFKGILTVHIRQHTGERPYRCNDCCRNFTNWANYNKHMRRRHDQRVEPSSPPSVSLPSLDFCDPCDLPLSADVLNIQDFVVDPDIFRIPSSYSSLNGMNYYPHLPMVLSERN</sequence>
<organism evidence="15">
    <name type="scientific">Lygus hesperus</name>
    <name type="common">Western plant bug</name>
    <dbReference type="NCBI Taxonomy" id="30085"/>
    <lineage>
        <taxon>Eukaryota</taxon>
        <taxon>Metazoa</taxon>
        <taxon>Ecdysozoa</taxon>
        <taxon>Arthropoda</taxon>
        <taxon>Hexapoda</taxon>
        <taxon>Insecta</taxon>
        <taxon>Pterygota</taxon>
        <taxon>Neoptera</taxon>
        <taxon>Paraneoptera</taxon>
        <taxon>Hemiptera</taxon>
        <taxon>Heteroptera</taxon>
        <taxon>Panheteroptera</taxon>
        <taxon>Cimicomorpha</taxon>
        <taxon>Miridae</taxon>
        <taxon>Mirini</taxon>
        <taxon>Lygus</taxon>
    </lineage>
</organism>
<dbReference type="PROSITE" id="PS51915">
    <property type="entry name" value="ZAD"/>
    <property type="match status" value="1"/>
</dbReference>
<feature type="domain" description="C2H2-type" evidence="13">
    <location>
        <begin position="248"/>
        <end position="275"/>
    </location>
</feature>
<evidence type="ECO:0000313" key="16">
    <source>
        <dbReference type="EMBL" id="JAG17877.1"/>
    </source>
</evidence>
<feature type="domain" description="ZAD" evidence="14">
    <location>
        <begin position="27"/>
        <end position="102"/>
    </location>
</feature>
<evidence type="ECO:0000313" key="15">
    <source>
        <dbReference type="EMBL" id="JAG04675.1"/>
    </source>
</evidence>
<dbReference type="EMBL" id="GBHO01011035">
    <property type="protein sequence ID" value="JAG32569.1"/>
    <property type="molecule type" value="Transcribed_RNA"/>
</dbReference>
<dbReference type="PROSITE" id="PS00028">
    <property type="entry name" value="ZINC_FINGER_C2H2_1"/>
    <property type="match status" value="10"/>
</dbReference>
<dbReference type="EMBL" id="GBHO01038929">
    <property type="protein sequence ID" value="JAG04675.1"/>
    <property type="molecule type" value="Transcribed_RNA"/>
</dbReference>
<dbReference type="EMBL" id="GDHC01017998">
    <property type="protein sequence ID" value="JAQ00631.1"/>
    <property type="molecule type" value="Transcribed_RNA"/>
</dbReference>
<feature type="domain" description="C2H2-type" evidence="13">
    <location>
        <begin position="475"/>
        <end position="503"/>
    </location>
</feature>
<dbReference type="GO" id="GO:0000978">
    <property type="term" value="F:RNA polymerase II cis-regulatory region sequence-specific DNA binding"/>
    <property type="evidence" value="ECO:0007669"/>
    <property type="project" value="TreeGrafter"/>
</dbReference>
<comment type="similarity">
    <text evidence="2">Belongs to the krueppel C2H2-type zinc-finger protein family.</text>
</comment>
<evidence type="ECO:0000256" key="8">
    <source>
        <dbReference type="ARBA" id="ARBA00023163"/>
    </source>
</evidence>
<evidence type="ECO:0000256" key="10">
    <source>
        <dbReference type="PROSITE-ProRule" id="PRU00042"/>
    </source>
</evidence>
<feature type="binding site" evidence="11">
    <location>
        <position position="78"/>
    </location>
    <ligand>
        <name>Zn(2+)</name>
        <dbReference type="ChEBI" id="CHEBI:29105"/>
    </ligand>
</feature>
<evidence type="ECO:0000256" key="11">
    <source>
        <dbReference type="PROSITE-ProRule" id="PRU01263"/>
    </source>
</evidence>
<evidence type="ECO:0000256" key="1">
    <source>
        <dbReference type="ARBA" id="ARBA00004123"/>
    </source>
</evidence>
<dbReference type="Gene3D" id="3.30.160.60">
    <property type="entry name" value="Classic Zinc Finger"/>
    <property type="match status" value="9"/>
</dbReference>
<feature type="domain" description="C2H2-type" evidence="13">
    <location>
        <begin position="363"/>
        <end position="390"/>
    </location>
</feature>
<dbReference type="Gene3D" id="3.40.1800.20">
    <property type="match status" value="1"/>
</dbReference>
<keyword evidence="9" id="KW-0539">Nucleus</keyword>
<dbReference type="InterPro" id="IPR013087">
    <property type="entry name" value="Znf_C2H2_type"/>
</dbReference>
<evidence type="ECO:0000256" key="7">
    <source>
        <dbReference type="ARBA" id="ARBA00023015"/>
    </source>
</evidence>
<dbReference type="EMBL" id="GBHO01025727">
    <property type="protein sequence ID" value="JAG17877.1"/>
    <property type="molecule type" value="Transcribed_RNA"/>
</dbReference>
<dbReference type="FunFam" id="3.30.160.60:FF:000688">
    <property type="entry name" value="zinc finger protein 197 isoform X1"/>
    <property type="match status" value="1"/>
</dbReference>
<evidence type="ECO:0000313" key="19">
    <source>
        <dbReference type="EMBL" id="JAQ00631.1"/>
    </source>
</evidence>
<evidence type="ECO:0000313" key="18">
    <source>
        <dbReference type="EMBL" id="JAG32569.1"/>
    </source>
</evidence>
<dbReference type="FunFam" id="3.30.160.60:FF:000933">
    <property type="entry name" value="zinc finger protein 771"/>
    <property type="match status" value="1"/>
</dbReference>
<proteinExistence type="inferred from homology"/>
<evidence type="ECO:0000256" key="12">
    <source>
        <dbReference type="SAM" id="MobiDB-lite"/>
    </source>
</evidence>
<reference evidence="15" key="2">
    <citation type="submission" date="2014-07" db="EMBL/GenBank/DDBJ databases">
        <authorList>
            <person name="Hull J."/>
        </authorList>
    </citation>
    <scope>NUCLEOTIDE SEQUENCE</scope>
</reference>
<dbReference type="InterPro" id="IPR012934">
    <property type="entry name" value="Znf_AD"/>
</dbReference>
<feature type="domain" description="C2H2-type" evidence="13">
    <location>
        <begin position="391"/>
        <end position="418"/>
    </location>
</feature>
<keyword evidence="7" id="KW-0805">Transcription regulation</keyword>
<accession>A0A0A9WIK4</accession>
<dbReference type="SMART" id="SM00868">
    <property type="entry name" value="zf-AD"/>
    <property type="match status" value="1"/>
</dbReference>
<evidence type="ECO:0000256" key="2">
    <source>
        <dbReference type="ARBA" id="ARBA00006991"/>
    </source>
</evidence>
<evidence type="ECO:0000259" key="14">
    <source>
        <dbReference type="PROSITE" id="PS51915"/>
    </source>
</evidence>
<dbReference type="GO" id="GO:0001227">
    <property type="term" value="F:DNA-binding transcription repressor activity, RNA polymerase II-specific"/>
    <property type="evidence" value="ECO:0007669"/>
    <property type="project" value="TreeGrafter"/>
</dbReference>
<dbReference type="GO" id="GO:0030674">
    <property type="term" value="F:protein-macromolecule adaptor activity"/>
    <property type="evidence" value="ECO:0007669"/>
    <property type="project" value="UniProtKB-ARBA"/>
</dbReference>
<dbReference type="PANTHER" id="PTHR24399:SF23">
    <property type="entry name" value="C2H2-TYPE DOMAIN-CONTAINING PROTEIN"/>
    <property type="match status" value="1"/>
</dbReference>
<evidence type="ECO:0000256" key="3">
    <source>
        <dbReference type="ARBA" id="ARBA00022723"/>
    </source>
</evidence>
<protein>
    <submittedName>
        <fullName evidence="19">Zinc finger protein 417</fullName>
    </submittedName>
</protein>
<dbReference type="Pfam" id="PF13912">
    <property type="entry name" value="zf-C2H2_6"/>
    <property type="match status" value="1"/>
</dbReference>
<dbReference type="GO" id="GO:0005654">
    <property type="term" value="C:nucleoplasm"/>
    <property type="evidence" value="ECO:0007669"/>
    <property type="project" value="TreeGrafter"/>
</dbReference>
<dbReference type="Pfam" id="PF07776">
    <property type="entry name" value="zf-AD"/>
    <property type="match status" value="1"/>
</dbReference>
<dbReference type="FunFam" id="3.30.160.60:FF:000624">
    <property type="entry name" value="zinc finger protein 697"/>
    <property type="match status" value="1"/>
</dbReference>
<dbReference type="PROSITE" id="PS50157">
    <property type="entry name" value="ZINC_FINGER_C2H2_2"/>
    <property type="match status" value="10"/>
</dbReference>
<name>A0A0A9WIK4_LYGHE</name>
<keyword evidence="5 10" id="KW-0863">Zinc-finger</keyword>
<dbReference type="Pfam" id="PF00096">
    <property type="entry name" value="zf-C2H2"/>
    <property type="match status" value="7"/>
</dbReference>
<dbReference type="SMART" id="SM00355">
    <property type="entry name" value="ZnF_C2H2"/>
    <property type="match status" value="10"/>
</dbReference>
<gene>
    <name evidence="19" type="primary">ZNF417_0</name>
    <name evidence="16" type="ORF">CM83_73787</name>
    <name evidence="17" type="ORF">CM83_73793</name>
    <name evidence="18" type="ORF">CM83_73803</name>
    <name evidence="15" type="ORF">CM83_73817</name>
    <name evidence="19" type="ORF">g.83776</name>
</gene>